<sequence>MHMPRLKKTLRENGVALGTWITISHPDVVEAISTLPLDWLVFDMEHGPLDISNLEVLLMAIKSPDVAPIVRVPWNDMVAIKRVLDVGATGVLVPWVNSKSEAINVVKYSRYPPNGVRGVGPRRAVLYGAVNFLDYYNKFESEELVIAIQIETREALKNIEEIASVKEIEVLYAGPMDLSVNLGIPLQYSHPKFEEALLSVLKACKKFDKVAGIHAFGMDSAKRYMQMGFRFIALMTDISILRNSLLEVLKALKHA</sequence>
<comment type="caution">
    <text evidence="5">The sequence shown here is derived from an EMBL/GenBank/DDBJ whole genome shotgun (WGS) entry which is preliminary data.</text>
</comment>
<dbReference type="Gene3D" id="3.20.20.60">
    <property type="entry name" value="Phosphoenolpyruvate-binding domains"/>
    <property type="match status" value="1"/>
</dbReference>
<dbReference type="GO" id="GO:0005737">
    <property type="term" value="C:cytoplasm"/>
    <property type="evidence" value="ECO:0007669"/>
    <property type="project" value="TreeGrafter"/>
</dbReference>
<evidence type="ECO:0000259" key="4">
    <source>
        <dbReference type="Pfam" id="PF03328"/>
    </source>
</evidence>
<feature type="domain" description="HpcH/HpaI aldolase/citrate lyase" evidence="4">
    <location>
        <begin position="18"/>
        <end position="242"/>
    </location>
</feature>
<dbReference type="GO" id="GO:0046872">
    <property type="term" value="F:metal ion binding"/>
    <property type="evidence" value="ECO:0007669"/>
    <property type="project" value="UniProtKB-KW"/>
</dbReference>
<name>A0A7C4FAM0_9CREN</name>
<evidence type="ECO:0000256" key="3">
    <source>
        <dbReference type="ARBA" id="ARBA00023239"/>
    </source>
</evidence>
<evidence type="ECO:0000256" key="2">
    <source>
        <dbReference type="ARBA" id="ARBA00022723"/>
    </source>
</evidence>
<accession>A0A7C4FAM0</accession>
<gene>
    <name evidence="5" type="ORF">ENV14_02325</name>
</gene>
<dbReference type="InterPro" id="IPR005000">
    <property type="entry name" value="Aldolase/citrate-lyase_domain"/>
</dbReference>
<dbReference type="InterPro" id="IPR040442">
    <property type="entry name" value="Pyrv_kinase-like_dom_sf"/>
</dbReference>
<dbReference type="SUPFAM" id="SSF51621">
    <property type="entry name" value="Phosphoenolpyruvate/pyruvate domain"/>
    <property type="match status" value="1"/>
</dbReference>
<evidence type="ECO:0000313" key="5">
    <source>
        <dbReference type="EMBL" id="HGI87222.1"/>
    </source>
</evidence>
<proteinExistence type="inferred from homology"/>
<dbReference type="EMBL" id="DTFF01000019">
    <property type="protein sequence ID" value="HGI87222.1"/>
    <property type="molecule type" value="Genomic_DNA"/>
</dbReference>
<dbReference type="InterPro" id="IPR050251">
    <property type="entry name" value="HpcH-HpaI_aldolase"/>
</dbReference>
<dbReference type="PANTHER" id="PTHR30502:SF0">
    <property type="entry name" value="PHOSPHOENOLPYRUVATE CARBOXYLASE FAMILY PROTEIN"/>
    <property type="match status" value="1"/>
</dbReference>
<dbReference type="PANTHER" id="PTHR30502">
    <property type="entry name" value="2-KETO-3-DEOXY-L-RHAMNONATE ALDOLASE"/>
    <property type="match status" value="1"/>
</dbReference>
<comment type="similarity">
    <text evidence="1">Belongs to the HpcH/HpaI aldolase family.</text>
</comment>
<evidence type="ECO:0000256" key="1">
    <source>
        <dbReference type="ARBA" id="ARBA00005568"/>
    </source>
</evidence>
<reference evidence="5" key="1">
    <citation type="journal article" date="2020" name="mSystems">
        <title>Genome- and Community-Level Interaction Insights into Carbon Utilization and Element Cycling Functions of Hydrothermarchaeota in Hydrothermal Sediment.</title>
        <authorList>
            <person name="Zhou Z."/>
            <person name="Liu Y."/>
            <person name="Xu W."/>
            <person name="Pan J."/>
            <person name="Luo Z.H."/>
            <person name="Li M."/>
        </authorList>
    </citation>
    <scope>NUCLEOTIDE SEQUENCE [LARGE SCALE GENOMIC DNA]</scope>
    <source>
        <strain evidence="5">SpSt-732</strain>
    </source>
</reference>
<dbReference type="Pfam" id="PF03328">
    <property type="entry name" value="HpcH_HpaI"/>
    <property type="match status" value="1"/>
</dbReference>
<protein>
    <submittedName>
        <fullName evidence="5">2,4-dihydroxyhept-2-ene-1,7-dioic acid aldolase</fullName>
    </submittedName>
</protein>
<dbReference type="GO" id="GO:0016832">
    <property type="term" value="F:aldehyde-lyase activity"/>
    <property type="evidence" value="ECO:0007669"/>
    <property type="project" value="TreeGrafter"/>
</dbReference>
<keyword evidence="2" id="KW-0479">Metal-binding</keyword>
<keyword evidence="3" id="KW-0456">Lyase</keyword>
<organism evidence="5">
    <name type="scientific">Ignisphaera aggregans</name>
    <dbReference type="NCBI Taxonomy" id="334771"/>
    <lineage>
        <taxon>Archaea</taxon>
        <taxon>Thermoproteota</taxon>
        <taxon>Thermoprotei</taxon>
        <taxon>Desulfurococcales</taxon>
        <taxon>Desulfurococcaceae</taxon>
        <taxon>Ignisphaera</taxon>
    </lineage>
</organism>
<dbReference type="AlphaFoldDB" id="A0A7C4FAM0"/>
<dbReference type="InterPro" id="IPR015813">
    <property type="entry name" value="Pyrv/PenolPyrv_kinase-like_dom"/>
</dbReference>